<organism evidence="2 3">
    <name type="scientific">Stephania cephalantha</name>
    <dbReference type="NCBI Taxonomy" id="152367"/>
    <lineage>
        <taxon>Eukaryota</taxon>
        <taxon>Viridiplantae</taxon>
        <taxon>Streptophyta</taxon>
        <taxon>Embryophyta</taxon>
        <taxon>Tracheophyta</taxon>
        <taxon>Spermatophyta</taxon>
        <taxon>Magnoliopsida</taxon>
        <taxon>Ranunculales</taxon>
        <taxon>Menispermaceae</taxon>
        <taxon>Menispermoideae</taxon>
        <taxon>Cissampelideae</taxon>
        <taxon>Stephania</taxon>
    </lineage>
</organism>
<dbReference type="Proteomes" id="UP001419268">
    <property type="component" value="Unassembled WGS sequence"/>
</dbReference>
<comment type="caution">
    <text evidence="2">The sequence shown here is derived from an EMBL/GenBank/DDBJ whole genome shotgun (WGS) entry which is preliminary data.</text>
</comment>
<sequence length="70" mass="8140">MNSGLHNTTRFVLNLCFFFIAAAKEPHFFWYPLTLKDLILEAARAETSDPHVGLSCFKFIFLDLSFEQIR</sequence>
<protein>
    <recommendedName>
        <fullName evidence="4">Secreted protein</fullName>
    </recommendedName>
</protein>
<dbReference type="AlphaFoldDB" id="A0AAP0EJJ9"/>
<name>A0AAP0EJJ9_9MAGN</name>
<reference evidence="2 3" key="1">
    <citation type="submission" date="2024-01" db="EMBL/GenBank/DDBJ databases">
        <title>Genome assemblies of Stephania.</title>
        <authorList>
            <person name="Yang L."/>
        </authorList>
    </citation>
    <scope>NUCLEOTIDE SEQUENCE [LARGE SCALE GENOMIC DNA]</scope>
    <source>
        <strain evidence="2">JXDWG</strain>
        <tissue evidence="2">Leaf</tissue>
    </source>
</reference>
<evidence type="ECO:0000313" key="2">
    <source>
        <dbReference type="EMBL" id="KAK9094671.1"/>
    </source>
</evidence>
<dbReference type="EMBL" id="JBBNAG010000011">
    <property type="protein sequence ID" value="KAK9094671.1"/>
    <property type="molecule type" value="Genomic_DNA"/>
</dbReference>
<accession>A0AAP0EJJ9</accession>
<evidence type="ECO:0000313" key="3">
    <source>
        <dbReference type="Proteomes" id="UP001419268"/>
    </source>
</evidence>
<feature type="chain" id="PRO_5042993274" description="Secreted protein" evidence="1">
    <location>
        <begin position="24"/>
        <end position="70"/>
    </location>
</feature>
<evidence type="ECO:0008006" key="4">
    <source>
        <dbReference type="Google" id="ProtNLM"/>
    </source>
</evidence>
<evidence type="ECO:0000256" key="1">
    <source>
        <dbReference type="SAM" id="SignalP"/>
    </source>
</evidence>
<proteinExistence type="predicted"/>
<keyword evidence="3" id="KW-1185">Reference proteome</keyword>
<keyword evidence="1" id="KW-0732">Signal</keyword>
<gene>
    <name evidence="2" type="ORF">Scep_026140</name>
</gene>
<feature type="signal peptide" evidence="1">
    <location>
        <begin position="1"/>
        <end position="23"/>
    </location>
</feature>